<organism evidence="10 11">
    <name type="scientific">Coraliomargarita akajimensis (strain DSM 45221 / IAM 15411 / JCM 23193 / KCTC 12865 / 04OKA010-24)</name>
    <dbReference type="NCBI Taxonomy" id="583355"/>
    <lineage>
        <taxon>Bacteria</taxon>
        <taxon>Pseudomonadati</taxon>
        <taxon>Verrucomicrobiota</taxon>
        <taxon>Opitutia</taxon>
        <taxon>Puniceicoccales</taxon>
        <taxon>Coraliomargaritaceae</taxon>
        <taxon>Coraliomargarita</taxon>
    </lineage>
</organism>
<keyword evidence="4 10" id="KW-0808">Transferase</keyword>
<name>D5EJZ6_CORAD</name>
<keyword evidence="5 8" id="KW-0812">Transmembrane</keyword>
<evidence type="ECO:0000259" key="9">
    <source>
        <dbReference type="Pfam" id="PF02366"/>
    </source>
</evidence>
<dbReference type="GO" id="GO:0006493">
    <property type="term" value="P:protein O-linked glycosylation"/>
    <property type="evidence" value="ECO:0007669"/>
    <property type="project" value="InterPro"/>
</dbReference>
<dbReference type="Pfam" id="PF02366">
    <property type="entry name" value="PMT"/>
    <property type="match status" value="1"/>
</dbReference>
<feature type="transmembrane region" description="Helical" evidence="8">
    <location>
        <begin position="383"/>
        <end position="403"/>
    </location>
</feature>
<dbReference type="InterPro" id="IPR003342">
    <property type="entry name" value="ArnT-like_N"/>
</dbReference>
<feature type="transmembrane region" description="Helical" evidence="8">
    <location>
        <begin position="218"/>
        <end position="238"/>
    </location>
</feature>
<evidence type="ECO:0000256" key="2">
    <source>
        <dbReference type="ARBA" id="ARBA00022475"/>
    </source>
</evidence>
<evidence type="ECO:0000256" key="7">
    <source>
        <dbReference type="ARBA" id="ARBA00023136"/>
    </source>
</evidence>
<feature type="transmembrane region" description="Helical" evidence="8">
    <location>
        <begin position="187"/>
        <end position="206"/>
    </location>
</feature>
<feature type="domain" description="ArnT-like N-terminal" evidence="9">
    <location>
        <begin position="36"/>
        <end position="236"/>
    </location>
</feature>
<keyword evidence="7 8" id="KW-0472">Membrane</keyword>
<feature type="transmembrane region" description="Helical" evidence="8">
    <location>
        <begin position="303"/>
        <end position="321"/>
    </location>
</feature>
<evidence type="ECO:0000256" key="1">
    <source>
        <dbReference type="ARBA" id="ARBA00004651"/>
    </source>
</evidence>
<dbReference type="PANTHER" id="PTHR33908">
    <property type="entry name" value="MANNOSYLTRANSFERASE YKCB-RELATED"/>
    <property type="match status" value="1"/>
</dbReference>
<dbReference type="RefSeq" id="WP_013043467.1">
    <property type="nucleotide sequence ID" value="NC_014008.1"/>
</dbReference>
<keyword evidence="3" id="KW-0328">Glycosyltransferase</keyword>
<feature type="transmembrane region" description="Helical" evidence="8">
    <location>
        <begin position="83"/>
        <end position="101"/>
    </location>
</feature>
<evidence type="ECO:0000256" key="8">
    <source>
        <dbReference type="SAM" id="Phobius"/>
    </source>
</evidence>
<evidence type="ECO:0000256" key="6">
    <source>
        <dbReference type="ARBA" id="ARBA00022989"/>
    </source>
</evidence>
<proteinExistence type="predicted"/>
<dbReference type="PANTHER" id="PTHR33908:SF3">
    <property type="entry name" value="UNDECAPRENYL PHOSPHATE-ALPHA-4-AMINO-4-DEOXY-L-ARABINOSE ARABINOSYL TRANSFERASE"/>
    <property type="match status" value="1"/>
</dbReference>
<dbReference type="GO" id="GO:0005886">
    <property type="term" value="C:plasma membrane"/>
    <property type="evidence" value="ECO:0007669"/>
    <property type="project" value="UniProtKB-SubCell"/>
</dbReference>
<evidence type="ECO:0000256" key="4">
    <source>
        <dbReference type="ARBA" id="ARBA00022679"/>
    </source>
</evidence>
<sequence>MNWLERFPRLAITLAAMVFLLPGLAQLPLVDRDEPRFSRATVEMLEGGDWVVPYFNGEYRFDKPPLTYWWMSMHYQLFGIKEYAARLHSAIATWLTALVLFSIGRRYGIDKRWAALASVIWLSSLQVMIHGRVAVADMPLILGIAICMRGLMDYIQSSKPLGWFSPAFWLCTIGSIIAFLAKGPLGLLVPLLAGLAYLAVLRKDALSKSQWQRLAKDLAPGAILFLAAIGAWGIPALLRTQGAYFDVGIGEHVVERGVSSFNDRFYIPGVYYFAIILIFFSPWVYALWPAVRQQWSQRNDDRLGLLFLGWALAPFLIFAFYKTQLPHYILPGYPALALLCANWLSKHQHQGFHLTHWINRIALGVGIGATLLVGILLVRHPQLQGMGIACFCLCALVLCLFLASEFVRKQAYCQTLGFVALASLMMIPFGLSLRSAHITVQTAEAQAGNWGATGQASAIGFSEPSLVWYSGTIWNFRSGNELEQLKLQSGDLFILSTRRWRLDDDFLNDWIQGDAPRPRHDSRDWVEQNTLPGEVTWVQGFNPGNTSWYELAIIEKQ</sequence>
<dbReference type="Proteomes" id="UP000000925">
    <property type="component" value="Chromosome"/>
</dbReference>
<keyword evidence="6 8" id="KW-1133">Transmembrane helix</keyword>
<dbReference type="InterPro" id="IPR050297">
    <property type="entry name" value="LipidA_mod_glycosyltrf_83"/>
</dbReference>
<evidence type="ECO:0000313" key="10">
    <source>
        <dbReference type="EMBL" id="ADE54745.1"/>
    </source>
</evidence>
<dbReference type="KEGG" id="caa:Caka_1726"/>
<keyword evidence="2" id="KW-1003">Cell membrane</keyword>
<protein>
    <submittedName>
        <fullName evidence="10">Glycosyl transferase family 39</fullName>
    </submittedName>
</protein>
<evidence type="ECO:0000313" key="11">
    <source>
        <dbReference type="Proteomes" id="UP000000925"/>
    </source>
</evidence>
<keyword evidence="11" id="KW-1185">Reference proteome</keyword>
<dbReference type="GO" id="GO:0010041">
    <property type="term" value="P:response to iron(III) ion"/>
    <property type="evidence" value="ECO:0007669"/>
    <property type="project" value="TreeGrafter"/>
</dbReference>
<dbReference type="EMBL" id="CP001998">
    <property type="protein sequence ID" value="ADE54745.1"/>
    <property type="molecule type" value="Genomic_DNA"/>
</dbReference>
<dbReference type="AlphaFoldDB" id="D5EJZ6"/>
<feature type="transmembrane region" description="Helical" evidence="8">
    <location>
        <begin position="357"/>
        <end position="377"/>
    </location>
</feature>
<gene>
    <name evidence="10" type="ordered locus">Caka_1726</name>
</gene>
<feature type="transmembrane region" description="Helical" evidence="8">
    <location>
        <begin position="135"/>
        <end position="152"/>
    </location>
</feature>
<dbReference type="STRING" id="583355.Caka_1726"/>
<reference evidence="10 11" key="1">
    <citation type="journal article" date="2010" name="Stand. Genomic Sci.">
        <title>Complete genome sequence of Coraliomargarita akajimensis type strain (04OKA010-24).</title>
        <authorList>
            <person name="Mavromatis K."/>
            <person name="Abt B."/>
            <person name="Brambilla E."/>
            <person name="Lapidus A."/>
            <person name="Copeland A."/>
            <person name="Deshpande S."/>
            <person name="Nolan M."/>
            <person name="Lucas S."/>
            <person name="Tice H."/>
            <person name="Cheng J.F."/>
            <person name="Han C."/>
            <person name="Detter J.C."/>
            <person name="Woyke T."/>
            <person name="Goodwin L."/>
            <person name="Pitluck S."/>
            <person name="Held B."/>
            <person name="Brettin T."/>
            <person name="Tapia R."/>
            <person name="Ivanova N."/>
            <person name="Mikhailova N."/>
            <person name="Pati A."/>
            <person name="Liolios K."/>
            <person name="Chen A."/>
            <person name="Palaniappan K."/>
            <person name="Land M."/>
            <person name="Hauser L."/>
            <person name="Chang Y.J."/>
            <person name="Jeffries C.D."/>
            <person name="Rohde M."/>
            <person name="Goker M."/>
            <person name="Bristow J."/>
            <person name="Eisen J.A."/>
            <person name="Markowitz V."/>
            <person name="Hugenholtz P."/>
            <person name="Klenk H.P."/>
            <person name="Kyrpides N.C."/>
        </authorList>
    </citation>
    <scope>NUCLEOTIDE SEQUENCE [LARGE SCALE GENOMIC DNA]</scope>
    <source>
        <strain evidence="11">DSM 45221 / IAM 15411 / JCM 23193 / KCTC 12865</strain>
    </source>
</reference>
<dbReference type="HOGENOM" id="CLU_470750_0_0_0"/>
<comment type="subcellular location">
    <subcellularLocation>
        <location evidence="1">Cell membrane</location>
        <topology evidence="1">Multi-pass membrane protein</topology>
    </subcellularLocation>
</comment>
<feature type="transmembrane region" description="Helical" evidence="8">
    <location>
        <begin position="270"/>
        <end position="291"/>
    </location>
</feature>
<evidence type="ECO:0000256" key="3">
    <source>
        <dbReference type="ARBA" id="ARBA00022676"/>
    </source>
</evidence>
<dbReference type="OrthoDB" id="9815691at2"/>
<dbReference type="CAZy" id="GT83">
    <property type="family name" value="Glycosyltransferase Family 83"/>
</dbReference>
<dbReference type="eggNOG" id="COG1807">
    <property type="taxonomic scope" value="Bacteria"/>
</dbReference>
<dbReference type="GO" id="GO:0009103">
    <property type="term" value="P:lipopolysaccharide biosynthetic process"/>
    <property type="evidence" value="ECO:0007669"/>
    <property type="project" value="UniProtKB-ARBA"/>
</dbReference>
<feature type="transmembrane region" description="Helical" evidence="8">
    <location>
        <begin position="415"/>
        <end position="433"/>
    </location>
</feature>
<evidence type="ECO:0000256" key="5">
    <source>
        <dbReference type="ARBA" id="ARBA00022692"/>
    </source>
</evidence>
<accession>D5EJZ6</accession>
<dbReference type="GO" id="GO:0016763">
    <property type="term" value="F:pentosyltransferase activity"/>
    <property type="evidence" value="ECO:0007669"/>
    <property type="project" value="TreeGrafter"/>
</dbReference>
<dbReference type="GO" id="GO:0000030">
    <property type="term" value="F:mannosyltransferase activity"/>
    <property type="evidence" value="ECO:0007669"/>
    <property type="project" value="InterPro"/>
</dbReference>